<dbReference type="AlphaFoldDB" id="A0A5B7ENT7"/>
<keyword evidence="2" id="KW-1185">Reference proteome</keyword>
<name>A0A5B7ENT7_PORTR</name>
<evidence type="ECO:0000313" key="1">
    <source>
        <dbReference type="EMBL" id="MPC34906.1"/>
    </source>
</evidence>
<accession>A0A5B7ENT7</accession>
<sequence length="30" mass="3417">MMVKRSCCECEVWLAVVGKISTGYINCFVF</sequence>
<proteinExistence type="predicted"/>
<reference evidence="1 2" key="1">
    <citation type="submission" date="2019-05" db="EMBL/GenBank/DDBJ databases">
        <title>Another draft genome of Portunus trituberculatus and its Hox gene families provides insights of decapod evolution.</title>
        <authorList>
            <person name="Jeong J.-H."/>
            <person name="Song I."/>
            <person name="Kim S."/>
            <person name="Choi T."/>
            <person name="Kim D."/>
            <person name="Ryu S."/>
            <person name="Kim W."/>
        </authorList>
    </citation>
    <scope>NUCLEOTIDE SEQUENCE [LARGE SCALE GENOMIC DNA]</scope>
    <source>
        <tissue evidence="1">Muscle</tissue>
    </source>
</reference>
<dbReference type="EMBL" id="VSRR010003156">
    <property type="protein sequence ID" value="MPC34906.1"/>
    <property type="molecule type" value="Genomic_DNA"/>
</dbReference>
<comment type="caution">
    <text evidence="1">The sequence shown here is derived from an EMBL/GenBank/DDBJ whole genome shotgun (WGS) entry which is preliminary data.</text>
</comment>
<dbReference type="Proteomes" id="UP000324222">
    <property type="component" value="Unassembled WGS sequence"/>
</dbReference>
<evidence type="ECO:0000313" key="2">
    <source>
        <dbReference type="Proteomes" id="UP000324222"/>
    </source>
</evidence>
<protein>
    <submittedName>
        <fullName evidence="1">Uncharacterized protein</fullName>
    </submittedName>
</protein>
<gene>
    <name evidence="1" type="ORF">E2C01_028309</name>
</gene>
<organism evidence="1 2">
    <name type="scientific">Portunus trituberculatus</name>
    <name type="common">Swimming crab</name>
    <name type="synonym">Neptunus trituberculatus</name>
    <dbReference type="NCBI Taxonomy" id="210409"/>
    <lineage>
        <taxon>Eukaryota</taxon>
        <taxon>Metazoa</taxon>
        <taxon>Ecdysozoa</taxon>
        <taxon>Arthropoda</taxon>
        <taxon>Crustacea</taxon>
        <taxon>Multicrustacea</taxon>
        <taxon>Malacostraca</taxon>
        <taxon>Eumalacostraca</taxon>
        <taxon>Eucarida</taxon>
        <taxon>Decapoda</taxon>
        <taxon>Pleocyemata</taxon>
        <taxon>Brachyura</taxon>
        <taxon>Eubrachyura</taxon>
        <taxon>Portunoidea</taxon>
        <taxon>Portunidae</taxon>
        <taxon>Portuninae</taxon>
        <taxon>Portunus</taxon>
    </lineage>
</organism>